<dbReference type="Proteomes" id="UP000192727">
    <property type="component" value="Chromosome"/>
</dbReference>
<dbReference type="EMBL" id="CP020557">
    <property type="protein sequence ID" value="ARF67080.1"/>
    <property type="molecule type" value="Genomic_DNA"/>
</dbReference>
<name>A0A1V0UPX2_9BACL</name>
<organism evidence="1 2">
    <name type="scientific">Paenibacillus larvae subsp. pulvifaciens</name>
    <dbReference type="NCBI Taxonomy" id="1477"/>
    <lineage>
        <taxon>Bacteria</taxon>
        <taxon>Bacillati</taxon>
        <taxon>Bacillota</taxon>
        <taxon>Bacilli</taxon>
        <taxon>Bacillales</taxon>
        <taxon>Paenibacillaceae</taxon>
        <taxon>Paenibacillus</taxon>
    </lineage>
</organism>
<reference evidence="1 2" key="1">
    <citation type="submission" date="2017-03" db="EMBL/GenBank/DDBJ databases">
        <title>Paenibacillus larvae genome sequencing.</title>
        <authorList>
            <person name="Dingman D.W."/>
        </authorList>
    </citation>
    <scope>NUCLEOTIDE SEQUENCE [LARGE SCALE GENOMIC DNA]</scope>
    <source>
        <strain evidence="1 2">SAG 10367</strain>
    </source>
</reference>
<dbReference type="GO" id="GO:0008962">
    <property type="term" value="F:phosphatidylglycerophosphatase activity"/>
    <property type="evidence" value="ECO:0007669"/>
    <property type="project" value="InterPro"/>
</dbReference>
<evidence type="ECO:0000313" key="2">
    <source>
        <dbReference type="Proteomes" id="UP000192727"/>
    </source>
</evidence>
<protein>
    <recommendedName>
        <fullName evidence="3">Phosphatidylglycerophosphatase A</fullName>
    </recommendedName>
</protein>
<dbReference type="GO" id="GO:0006629">
    <property type="term" value="P:lipid metabolic process"/>
    <property type="evidence" value="ECO:0007669"/>
    <property type="project" value="InterPro"/>
</dbReference>
<evidence type="ECO:0000313" key="1">
    <source>
        <dbReference type="EMBL" id="ARF67080.1"/>
    </source>
</evidence>
<dbReference type="AlphaFoldDB" id="A0A1V0UPX2"/>
<dbReference type="InterPro" id="IPR036681">
    <property type="entry name" value="PgpA-like_sf"/>
</dbReference>
<evidence type="ECO:0008006" key="3">
    <source>
        <dbReference type="Google" id="ProtNLM"/>
    </source>
</evidence>
<dbReference type="Gene3D" id="1.10.3760.10">
    <property type="entry name" value="PgpA-like"/>
    <property type="match status" value="1"/>
</dbReference>
<accession>A0A1V0UPX2</accession>
<dbReference type="SUPFAM" id="SSF101307">
    <property type="entry name" value="YutG-like"/>
    <property type="match status" value="1"/>
</dbReference>
<gene>
    <name evidence="1" type="ORF">B7C51_03520</name>
</gene>
<dbReference type="RefSeq" id="WP_083038670.1">
    <property type="nucleotide sequence ID" value="NZ_CP020557.1"/>
</dbReference>
<sequence length="81" mass="9188">MKRRVHGVEIQKAVLGLLQQRGVELEQIAEIVYAMQSPFYPDISMEACLSSVNAVLEKRELQHALLVGIELDRLAEQKRLS</sequence>
<proteinExistence type="predicted"/>